<dbReference type="Gene3D" id="2.130.10.10">
    <property type="entry name" value="YVTN repeat-like/Quinoprotein amine dehydrogenase"/>
    <property type="match status" value="1"/>
</dbReference>
<evidence type="ECO:0000313" key="1">
    <source>
        <dbReference type="EMBL" id="KAJ5365918.1"/>
    </source>
</evidence>
<dbReference type="PANTHER" id="PTHR19879">
    <property type="entry name" value="TRANSCRIPTION INITIATION FACTOR TFIID"/>
    <property type="match status" value="1"/>
</dbReference>
<name>A0A9W9V211_9EURO</name>
<dbReference type="InterPro" id="IPR011659">
    <property type="entry name" value="WD40"/>
</dbReference>
<dbReference type="InterPro" id="IPR015943">
    <property type="entry name" value="WD40/YVTN_repeat-like_dom_sf"/>
</dbReference>
<dbReference type="GeneID" id="81465716"/>
<dbReference type="OrthoDB" id="10252171at2759"/>
<dbReference type="PANTHER" id="PTHR19879:SF9">
    <property type="entry name" value="TRANSCRIPTION INITIATION FACTOR TFIID SUBUNIT 5"/>
    <property type="match status" value="1"/>
</dbReference>
<dbReference type="AlphaFoldDB" id="A0A9W9V211"/>
<proteinExistence type="predicted"/>
<organism evidence="1 2">
    <name type="scientific">Penicillium concentricum</name>
    <dbReference type="NCBI Taxonomy" id="293559"/>
    <lineage>
        <taxon>Eukaryota</taxon>
        <taxon>Fungi</taxon>
        <taxon>Dikarya</taxon>
        <taxon>Ascomycota</taxon>
        <taxon>Pezizomycotina</taxon>
        <taxon>Eurotiomycetes</taxon>
        <taxon>Eurotiomycetidae</taxon>
        <taxon>Eurotiales</taxon>
        <taxon>Aspergillaceae</taxon>
        <taxon>Penicillium</taxon>
    </lineage>
</organism>
<accession>A0A9W9V211</accession>
<gene>
    <name evidence="1" type="ORF">N7517_008804</name>
</gene>
<reference evidence="1" key="2">
    <citation type="journal article" date="2023" name="IMA Fungus">
        <title>Comparative genomic study of the Penicillium genus elucidates a diverse pangenome and 15 lateral gene transfer events.</title>
        <authorList>
            <person name="Petersen C."/>
            <person name="Sorensen T."/>
            <person name="Nielsen M.R."/>
            <person name="Sondergaard T.E."/>
            <person name="Sorensen J.L."/>
            <person name="Fitzpatrick D.A."/>
            <person name="Frisvad J.C."/>
            <person name="Nielsen K.L."/>
        </authorList>
    </citation>
    <scope>NUCLEOTIDE SEQUENCE</scope>
    <source>
        <strain evidence="1">IBT 3081</strain>
    </source>
</reference>
<evidence type="ECO:0000313" key="2">
    <source>
        <dbReference type="Proteomes" id="UP001147752"/>
    </source>
</evidence>
<protein>
    <recommendedName>
        <fullName evidence="3">Anaphase-promoting complex subunit 4 WD40 domain-containing protein</fullName>
    </recommendedName>
</protein>
<keyword evidence="2" id="KW-1185">Reference proteome</keyword>
<dbReference type="SUPFAM" id="SSF82171">
    <property type="entry name" value="DPP6 N-terminal domain-like"/>
    <property type="match status" value="1"/>
</dbReference>
<reference evidence="1" key="1">
    <citation type="submission" date="2022-12" db="EMBL/GenBank/DDBJ databases">
        <authorList>
            <person name="Petersen C."/>
        </authorList>
    </citation>
    <scope>NUCLEOTIDE SEQUENCE</scope>
    <source>
        <strain evidence="1">IBT 3081</strain>
    </source>
</reference>
<dbReference type="RefSeq" id="XP_056577384.1">
    <property type="nucleotide sequence ID" value="XM_056726533.1"/>
</dbReference>
<evidence type="ECO:0008006" key="3">
    <source>
        <dbReference type="Google" id="ProtNLM"/>
    </source>
</evidence>
<dbReference type="Proteomes" id="UP001147752">
    <property type="component" value="Unassembled WGS sequence"/>
</dbReference>
<dbReference type="Pfam" id="PF07676">
    <property type="entry name" value="PD40"/>
    <property type="match status" value="1"/>
</dbReference>
<sequence>MVRNTNTIRGASSFGFANDITCSPRQNDWLPWCRHSAVENDCRPRRHLSSKVAFSPNGEWLLIPGGTLVRLWNTLGGTTNCTSMYYDKDIHVAALSPNGKYLATGGTKLMIWDVATGLMSPRRSFDVERKVQYVAFSPDSSLVAFWDFGSCQKVFKFRHSNTNYLSLSFSPDGNRLVYRGDYRVWTQDLSTWEFFISSTPQLSKQRSRSSPRMEDT</sequence>
<comment type="caution">
    <text evidence="1">The sequence shown here is derived from an EMBL/GenBank/DDBJ whole genome shotgun (WGS) entry which is preliminary data.</text>
</comment>
<dbReference type="EMBL" id="JAPZBT010000003">
    <property type="protein sequence ID" value="KAJ5365918.1"/>
    <property type="molecule type" value="Genomic_DNA"/>
</dbReference>